<feature type="transmembrane region" description="Helical" evidence="1">
    <location>
        <begin position="82"/>
        <end position="108"/>
    </location>
</feature>
<feature type="transmembrane region" description="Helical" evidence="1">
    <location>
        <begin position="489"/>
        <end position="509"/>
    </location>
</feature>
<feature type="transmembrane region" description="Helical" evidence="1">
    <location>
        <begin position="357"/>
        <end position="381"/>
    </location>
</feature>
<name>A0A9W7GGS8_9STRA</name>
<comment type="caution">
    <text evidence="2">The sequence shown here is derived from an EMBL/GenBank/DDBJ whole genome shotgun (WGS) entry which is preliminary data.</text>
</comment>
<feature type="transmembrane region" description="Helical" evidence="1">
    <location>
        <begin position="139"/>
        <end position="156"/>
    </location>
</feature>
<dbReference type="EMBL" id="BRYA01001537">
    <property type="protein sequence ID" value="GMI45202.1"/>
    <property type="molecule type" value="Genomic_DNA"/>
</dbReference>
<keyword evidence="1" id="KW-0472">Membrane</keyword>
<reference evidence="3" key="1">
    <citation type="journal article" date="2023" name="Commun. Biol.">
        <title>Genome analysis of Parmales, the sister group of diatoms, reveals the evolutionary specialization of diatoms from phago-mixotrophs to photoautotrophs.</title>
        <authorList>
            <person name="Ban H."/>
            <person name="Sato S."/>
            <person name="Yoshikawa S."/>
            <person name="Yamada K."/>
            <person name="Nakamura Y."/>
            <person name="Ichinomiya M."/>
            <person name="Sato N."/>
            <person name="Blanc-Mathieu R."/>
            <person name="Endo H."/>
            <person name="Kuwata A."/>
            <person name="Ogata H."/>
        </authorList>
    </citation>
    <scope>NUCLEOTIDE SEQUENCE [LARGE SCALE GENOMIC DNA]</scope>
</reference>
<organism evidence="2 3">
    <name type="scientific">Triparma columacea</name>
    <dbReference type="NCBI Taxonomy" id="722753"/>
    <lineage>
        <taxon>Eukaryota</taxon>
        <taxon>Sar</taxon>
        <taxon>Stramenopiles</taxon>
        <taxon>Ochrophyta</taxon>
        <taxon>Bolidophyceae</taxon>
        <taxon>Parmales</taxon>
        <taxon>Triparmaceae</taxon>
        <taxon>Triparma</taxon>
    </lineage>
</organism>
<keyword evidence="1" id="KW-1133">Transmembrane helix</keyword>
<feature type="transmembrane region" description="Helical" evidence="1">
    <location>
        <begin position="447"/>
        <end position="469"/>
    </location>
</feature>
<feature type="transmembrane region" description="Helical" evidence="1">
    <location>
        <begin position="236"/>
        <end position="259"/>
    </location>
</feature>
<dbReference type="Proteomes" id="UP001165065">
    <property type="component" value="Unassembled WGS sequence"/>
</dbReference>
<keyword evidence="3" id="KW-1185">Reference proteome</keyword>
<evidence type="ECO:0000313" key="3">
    <source>
        <dbReference type="Proteomes" id="UP001165065"/>
    </source>
</evidence>
<feature type="transmembrane region" description="Helical" evidence="1">
    <location>
        <begin position="265"/>
        <end position="287"/>
    </location>
</feature>
<gene>
    <name evidence="2" type="ORF">TrCOL_g5708</name>
</gene>
<keyword evidence="1" id="KW-0812">Transmembrane</keyword>
<evidence type="ECO:0000256" key="1">
    <source>
        <dbReference type="SAM" id="Phobius"/>
    </source>
</evidence>
<dbReference type="OrthoDB" id="430346at2759"/>
<dbReference type="AlphaFoldDB" id="A0A9W7GGS8"/>
<evidence type="ECO:0000313" key="2">
    <source>
        <dbReference type="EMBL" id="GMI45202.1"/>
    </source>
</evidence>
<feature type="transmembrane region" description="Helical" evidence="1">
    <location>
        <begin position="387"/>
        <end position="413"/>
    </location>
</feature>
<proteinExistence type="predicted"/>
<protein>
    <submittedName>
        <fullName evidence="2">Uncharacterized protein</fullName>
    </submittedName>
</protein>
<sequence length="529" mass="59543">MVILNQASRIQSAAVLQETPDDDIRRGVPFSKAVAHFGRVFRVHPNTLDNAAKTALYDSSVPADFLDVFVSHSWSSPGYQKYISLLLCECGKPAIVAAVISGLGVLLLQKFAGKLPFMVVEDAFDPIFEVYQESQPWEFLTSFIVGIFVLLFYPLFPCVSTKFFFIDCMVIHQTNVELKMRGIQSLGGFVTISKYLYVMWDADYFSRLWCVYELAVFKCIHKDQHNIKLLPLRQSVAILILIPAFFGGFLLYIILFPIVAPWGIATFYFAAFLASVVVYTGAAITGYDFADQLLKLDEQLSRFEVREAECYAPEDRALILEKISRMYEGGLEEFNLAVRGDLREDVLKAVRYTPRTLLPYSTLMTGLIASIGFMFFGISWFRDSNNSTLVCFTIYMITFCWAMLPLVAALSLYKGEALYMKRGAKKGAAVADHENLMQALRRNSWRYLLIGVQGASIFIFIWTTLAFVLPLAVINSEEQLFLGIFPKSSAIFICLLTNIPAFPVAYWTFNRVAWDKPATAAGVMPNVGV</sequence>
<accession>A0A9W7GGS8</accession>